<keyword evidence="2" id="KW-1185">Reference proteome</keyword>
<reference evidence="1 2" key="2">
    <citation type="journal article" date="2022" name="Mol. Ecol. Resour.">
        <title>The genomes of chicory, endive, great burdock and yacon provide insights into Asteraceae paleo-polyploidization history and plant inulin production.</title>
        <authorList>
            <person name="Fan W."/>
            <person name="Wang S."/>
            <person name="Wang H."/>
            <person name="Wang A."/>
            <person name="Jiang F."/>
            <person name="Liu H."/>
            <person name="Zhao H."/>
            <person name="Xu D."/>
            <person name="Zhang Y."/>
        </authorList>
    </citation>
    <scope>NUCLEOTIDE SEQUENCE [LARGE SCALE GENOMIC DNA]</scope>
    <source>
        <strain evidence="2">cv. Yunnan</strain>
        <tissue evidence="1">Leaves</tissue>
    </source>
</reference>
<dbReference type="EMBL" id="CM042019">
    <property type="protein sequence ID" value="KAI3825142.1"/>
    <property type="molecule type" value="Genomic_DNA"/>
</dbReference>
<proteinExistence type="predicted"/>
<evidence type="ECO:0000313" key="1">
    <source>
        <dbReference type="EMBL" id="KAI3825142.1"/>
    </source>
</evidence>
<sequence length="482" mass="54090">MDLTAGAPNPSSSPKKVHSGGTDRVHVERVVTTPGTSTAQEDSDNITKTLTMATHSEDVSFETLFTERNPRCQENQGDVDAEVRPKAPSSSKDSTTMDEDGLKLHNMELTARVAMLEAEVSKLRHQVSMHEAHQCPTVPTPCLVLVGTQTDAALYTDATKGEIVAVEDDVDSLEEWIQEAVDEVLKDESQNEDTPPLLEFDSILAWGYDDSTERFWIRKEFSGVEELNWNALNPLQVLELYLSNCINTSTDLSAELAISRFQDLMEENLPWFETLLEEANRVAYPKDNAESSTVAKQRLASRRLDVIRSSTLTEEEVVCWRRSLYNKVVRDVEVLGWSSTGSSDFTFFLSNGSSLSININEILLLNSDFLHKLEKEGLLAMDASDSDSDLSFLSSPTVKLNTEEESKRREEEKVKEGWKEVTAEIPTASATSVVVVHEAEAEAFSKDKGKGLMTKEDEERVVKEKKEKEERRRREEEEMAEL</sequence>
<gene>
    <name evidence="1" type="ORF">L1987_06618</name>
</gene>
<organism evidence="1 2">
    <name type="scientific">Smallanthus sonchifolius</name>
    <dbReference type="NCBI Taxonomy" id="185202"/>
    <lineage>
        <taxon>Eukaryota</taxon>
        <taxon>Viridiplantae</taxon>
        <taxon>Streptophyta</taxon>
        <taxon>Embryophyta</taxon>
        <taxon>Tracheophyta</taxon>
        <taxon>Spermatophyta</taxon>
        <taxon>Magnoliopsida</taxon>
        <taxon>eudicotyledons</taxon>
        <taxon>Gunneridae</taxon>
        <taxon>Pentapetalae</taxon>
        <taxon>asterids</taxon>
        <taxon>campanulids</taxon>
        <taxon>Asterales</taxon>
        <taxon>Asteraceae</taxon>
        <taxon>Asteroideae</taxon>
        <taxon>Heliantheae alliance</taxon>
        <taxon>Millerieae</taxon>
        <taxon>Smallanthus</taxon>
    </lineage>
</organism>
<evidence type="ECO:0000313" key="2">
    <source>
        <dbReference type="Proteomes" id="UP001056120"/>
    </source>
</evidence>
<accession>A0ACB9JYQ8</accession>
<dbReference type="Proteomes" id="UP001056120">
    <property type="component" value="Linkage Group LG02"/>
</dbReference>
<protein>
    <submittedName>
        <fullName evidence="1">Uncharacterized protein</fullName>
    </submittedName>
</protein>
<name>A0ACB9JYQ8_9ASTR</name>
<reference evidence="2" key="1">
    <citation type="journal article" date="2022" name="Mol. Ecol. Resour.">
        <title>The genomes of chicory, endive, great burdock and yacon provide insights into Asteraceae palaeo-polyploidization history and plant inulin production.</title>
        <authorList>
            <person name="Fan W."/>
            <person name="Wang S."/>
            <person name="Wang H."/>
            <person name="Wang A."/>
            <person name="Jiang F."/>
            <person name="Liu H."/>
            <person name="Zhao H."/>
            <person name="Xu D."/>
            <person name="Zhang Y."/>
        </authorList>
    </citation>
    <scope>NUCLEOTIDE SEQUENCE [LARGE SCALE GENOMIC DNA]</scope>
    <source>
        <strain evidence="2">cv. Yunnan</strain>
    </source>
</reference>
<comment type="caution">
    <text evidence="1">The sequence shown here is derived from an EMBL/GenBank/DDBJ whole genome shotgun (WGS) entry which is preliminary data.</text>
</comment>